<dbReference type="KEGG" id="mlr:MELLADRAFT_93876"/>
<proteinExistence type="predicted"/>
<dbReference type="AlphaFoldDB" id="F4S5K9"/>
<sequence>MGGKKGRSIACPLGRSAKRRPQPTPQGSSQIIADLDASEVRWLEQQSQRLTNQPPPQHEAMQAPPPDLFDPEGENDYISDINPEEAYLINHNILDDSNEEPPEVNNFSEYVKGSNYKKKQIKEAQNWAKVFGPMFLDFMVGSKRTTQWGLDTWSVDYNKSCSCGTGKNRLRKVDLVDLTMRLIRMGFIGGSPIHPESAFSIRLLRLHHSLWKYCSVQTQGFSLGFDEFLDPANPLLLVAGTTSKVATAFLPGYRRLQTDASI</sequence>
<protein>
    <recommendedName>
        <fullName evidence="2">CxC1-like cysteine cluster associated with KDZ transposases domain-containing protein</fullName>
    </recommendedName>
</protein>
<dbReference type="RefSeq" id="XP_007416643.1">
    <property type="nucleotide sequence ID" value="XM_007416581.1"/>
</dbReference>
<dbReference type="InterPro" id="IPR041320">
    <property type="entry name" value="CxC1"/>
</dbReference>
<dbReference type="PANTHER" id="PTHR33096">
    <property type="entry name" value="CXC2 DOMAIN-CONTAINING PROTEIN"/>
    <property type="match status" value="1"/>
</dbReference>
<dbReference type="Proteomes" id="UP000001072">
    <property type="component" value="Unassembled WGS sequence"/>
</dbReference>
<evidence type="ECO:0000259" key="2">
    <source>
        <dbReference type="Pfam" id="PF18802"/>
    </source>
</evidence>
<dbReference type="HOGENOM" id="CLU_094293_0_0_1"/>
<dbReference type="InParanoid" id="F4S5K9"/>
<dbReference type="EMBL" id="GL883151">
    <property type="protein sequence ID" value="EGG00045.1"/>
    <property type="molecule type" value="Genomic_DNA"/>
</dbReference>
<gene>
    <name evidence="3" type="ORF">MELLADRAFT_93876</name>
</gene>
<evidence type="ECO:0000313" key="3">
    <source>
        <dbReference type="EMBL" id="EGG00045.1"/>
    </source>
</evidence>
<dbReference type="PANTHER" id="PTHR33096:SF1">
    <property type="entry name" value="CXC1-LIKE CYSTEINE CLUSTER ASSOCIATED WITH KDZ TRANSPOSASES DOMAIN-CONTAINING PROTEIN"/>
    <property type="match status" value="1"/>
</dbReference>
<evidence type="ECO:0000256" key="1">
    <source>
        <dbReference type="SAM" id="MobiDB-lite"/>
    </source>
</evidence>
<reference evidence="4" key="1">
    <citation type="journal article" date="2011" name="Proc. Natl. Acad. Sci. U.S.A.">
        <title>Obligate biotrophy features unraveled by the genomic analysis of rust fungi.</title>
        <authorList>
            <person name="Duplessis S."/>
            <person name="Cuomo C.A."/>
            <person name="Lin Y.-C."/>
            <person name="Aerts A."/>
            <person name="Tisserant E."/>
            <person name="Veneault-Fourrey C."/>
            <person name="Joly D.L."/>
            <person name="Hacquard S."/>
            <person name="Amselem J."/>
            <person name="Cantarel B.L."/>
            <person name="Chiu R."/>
            <person name="Coutinho P.M."/>
            <person name="Feau N."/>
            <person name="Field M."/>
            <person name="Frey P."/>
            <person name="Gelhaye E."/>
            <person name="Goldberg J."/>
            <person name="Grabherr M.G."/>
            <person name="Kodira C.D."/>
            <person name="Kohler A."/>
            <person name="Kuees U."/>
            <person name="Lindquist E.A."/>
            <person name="Lucas S.M."/>
            <person name="Mago R."/>
            <person name="Mauceli E."/>
            <person name="Morin E."/>
            <person name="Murat C."/>
            <person name="Pangilinan J.L."/>
            <person name="Park R."/>
            <person name="Pearson M."/>
            <person name="Quesneville H."/>
            <person name="Rouhier N."/>
            <person name="Sakthikumar S."/>
            <person name="Salamov A.A."/>
            <person name="Schmutz J."/>
            <person name="Selles B."/>
            <person name="Shapiro H."/>
            <person name="Tanguay P."/>
            <person name="Tuskan G.A."/>
            <person name="Henrissat B."/>
            <person name="Van de Peer Y."/>
            <person name="Rouze P."/>
            <person name="Ellis J.G."/>
            <person name="Dodds P.N."/>
            <person name="Schein J.E."/>
            <person name="Zhong S."/>
            <person name="Hamelin R.C."/>
            <person name="Grigoriev I.V."/>
            <person name="Szabo L.J."/>
            <person name="Martin F."/>
        </authorList>
    </citation>
    <scope>NUCLEOTIDE SEQUENCE [LARGE SCALE GENOMIC DNA]</scope>
    <source>
        <strain evidence="4">98AG31 / pathotype 3-4-7</strain>
    </source>
</reference>
<dbReference type="Pfam" id="PF18802">
    <property type="entry name" value="CxC1"/>
    <property type="match status" value="1"/>
</dbReference>
<feature type="compositionally biased region" description="Pro residues" evidence="1">
    <location>
        <begin position="53"/>
        <end position="66"/>
    </location>
</feature>
<keyword evidence="4" id="KW-1185">Reference proteome</keyword>
<dbReference type="GeneID" id="18936717"/>
<organism evidence="4">
    <name type="scientific">Melampsora larici-populina (strain 98AG31 / pathotype 3-4-7)</name>
    <name type="common">Poplar leaf rust fungus</name>
    <dbReference type="NCBI Taxonomy" id="747676"/>
    <lineage>
        <taxon>Eukaryota</taxon>
        <taxon>Fungi</taxon>
        <taxon>Dikarya</taxon>
        <taxon>Basidiomycota</taxon>
        <taxon>Pucciniomycotina</taxon>
        <taxon>Pucciniomycetes</taxon>
        <taxon>Pucciniales</taxon>
        <taxon>Melampsoraceae</taxon>
        <taxon>Melampsora</taxon>
    </lineage>
</organism>
<name>F4S5K9_MELLP</name>
<feature type="domain" description="CxC1-like cysteine cluster associated with KDZ transposases" evidence="2">
    <location>
        <begin position="180"/>
        <end position="231"/>
    </location>
</feature>
<accession>F4S5K9</accession>
<feature type="region of interest" description="Disordered" evidence="1">
    <location>
        <begin position="1"/>
        <end position="66"/>
    </location>
</feature>
<dbReference type="VEuPathDB" id="FungiDB:MELLADRAFT_93876"/>
<dbReference type="OrthoDB" id="10332915at2759"/>
<evidence type="ECO:0000313" key="4">
    <source>
        <dbReference type="Proteomes" id="UP000001072"/>
    </source>
</evidence>